<evidence type="ECO:0000313" key="3">
    <source>
        <dbReference type="EMBL" id="AGS06227.1"/>
    </source>
</evidence>
<keyword evidence="2" id="KW-1133">Transmembrane helix</keyword>
<feature type="compositionally biased region" description="Polar residues" evidence="1">
    <location>
        <begin position="69"/>
        <end position="101"/>
    </location>
</feature>
<evidence type="ECO:0000256" key="1">
    <source>
        <dbReference type="SAM" id="MobiDB-lite"/>
    </source>
</evidence>
<feature type="transmembrane region" description="Helical" evidence="2">
    <location>
        <begin position="20"/>
        <end position="38"/>
    </location>
</feature>
<reference evidence="3 4" key="1">
    <citation type="journal article" date="2013" name="BMC Microbiol.">
        <title>Dynamics of fecal microbial communities in children with diarrhea of unknown etiology and genomic analysis of associated Streptococcus lutetiensis.</title>
        <authorList>
            <person name="Jin D."/>
            <person name="Chen C."/>
            <person name="Li L."/>
            <person name="Lu S."/>
            <person name="Li Z."/>
            <person name="Zhou Z."/>
            <person name="Jing H."/>
            <person name="Xu Y."/>
            <person name="Du P."/>
            <person name="Wang H."/>
            <person name="Xiong Y."/>
            <person name="Zheng H."/>
            <person name="Bai X."/>
            <person name="Sun H."/>
            <person name="Wang L."/>
            <person name="Ye C."/>
            <person name="Gottschalk M."/>
            <person name="Xu J."/>
        </authorList>
    </citation>
    <scope>NUCLEOTIDE SEQUENCE [LARGE SCALE GENOMIC DNA]</scope>
    <source>
        <strain evidence="3 4">033</strain>
    </source>
</reference>
<proteinExistence type="predicted"/>
<dbReference type="EMBL" id="CP003025">
    <property type="protein sequence ID" value="AGS06227.1"/>
    <property type="molecule type" value="Genomic_DNA"/>
</dbReference>
<protein>
    <submittedName>
        <fullName evidence="3">Ribonucleases G and E</fullName>
    </submittedName>
</protein>
<dbReference type="RefSeq" id="WP_020917428.1">
    <property type="nucleotide sequence ID" value="NC_021900.1"/>
</dbReference>
<gene>
    <name evidence="3" type="ORF">KE3_1768</name>
</gene>
<keyword evidence="4" id="KW-1185">Reference proteome</keyword>
<sequence length="209" mass="22927">MGNFFRKSNLIKKHKKLATFLAVMVALVTTYLLILPAITLDMERAREEPGVEVEQSSQLPPSLPALGDSDSNLGSATESSQEADTSQTESTENDLITPATTLTATNQDYTITADVNADAQLPKDTSLTVKEIKTDDEAYQSNYEKVKNSLTAKTIDSVLFYDITFESKGEKVEPKADVKVTIIPKEAMDAKDNFDVLHFPDDGSQENIS</sequence>
<accession>A0AB33ANI1</accession>
<evidence type="ECO:0000313" key="4">
    <source>
        <dbReference type="Proteomes" id="UP000015268"/>
    </source>
</evidence>
<organism evidence="3 4">
    <name type="scientific">Streptococcus lutetiensis 033</name>
    <dbReference type="NCBI Taxonomy" id="1076934"/>
    <lineage>
        <taxon>Bacteria</taxon>
        <taxon>Bacillati</taxon>
        <taxon>Bacillota</taxon>
        <taxon>Bacilli</taxon>
        <taxon>Lactobacillales</taxon>
        <taxon>Streptococcaceae</taxon>
        <taxon>Streptococcus</taxon>
    </lineage>
</organism>
<dbReference type="AlphaFoldDB" id="A0AB33ANI1"/>
<evidence type="ECO:0000256" key="2">
    <source>
        <dbReference type="SAM" id="Phobius"/>
    </source>
</evidence>
<keyword evidence="2" id="KW-0812">Transmembrane</keyword>
<dbReference type="Proteomes" id="UP000015268">
    <property type="component" value="Chromosome"/>
</dbReference>
<keyword evidence="2" id="KW-0472">Membrane</keyword>
<name>A0AB33ANI1_9STRE</name>
<feature type="region of interest" description="Disordered" evidence="1">
    <location>
        <begin position="49"/>
        <end position="101"/>
    </location>
</feature>
<dbReference type="KEGG" id="slu:KE3_1768"/>